<dbReference type="InterPro" id="IPR001647">
    <property type="entry name" value="HTH_TetR"/>
</dbReference>
<feature type="domain" description="HTH tetR-type" evidence="3">
    <location>
        <begin position="6"/>
        <end position="66"/>
    </location>
</feature>
<name>A0ABT4CUB2_9CLOT</name>
<evidence type="ECO:0000313" key="5">
    <source>
        <dbReference type="Proteomes" id="UP001079657"/>
    </source>
</evidence>
<accession>A0ABT4CUB2</accession>
<keyword evidence="5" id="KW-1185">Reference proteome</keyword>
<dbReference type="PRINTS" id="PR00455">
    <property type="entry name" value="HTHTETR"/>
</dbReference>
<comment type="caution">
    <text evidence="4">The sequence shown here is derived from an EMBL/GenBank/DDBJ whole genome shotgun (WGS) entry which is preliminary data.</text>
</comment>
<dbReference type="EMBL" id="JAPQES010000005">
    <property type="protein sequence ID" value="MCY6371641.1"/>
    <property type="molecule type" value="Genomic_DNA"/>
</dbReference>
<protein>
    <submittedName>
        <fullName evidence="4">TetR/AcrR family transcriptional regulator</fullName>
    </submittedName>
</protein>
<dbReference type="Proteomes" id="UP001079657">
    <property type="component" value="Unassembled WGS sequence"/>
</dbReference>
<dbReference type="Pfam" id="PF00440">
    <property type="entry name" value="TetR_N"/>
    <property type="match status" value="1"/>
</dbReference>
<evidence type="ECO:0000313" key="4">
    <source>
        <dbReference type="EMBL" id="MCY6371641.1"/>
    </source>
</evidence>
<dbReference type="PANTHER" id="PTHR43479">
    <property type="entry name" value="ACREF/ENVCD OPERON REPRESSOR-RELATED"/>
    <property type="match status" value="1"/>
</dbReference>
<gene>
    <name evidence="4" type="ORF">OXH55_13420</name>
</gene>
<dbReference type="PANTHER" id="PTHR43479:SF11">
    <property type="entry name" value="ACREF_ENVCD OPERON REPRESSOR-RELATED"/>
    <property type="match status" value="1"/>
</dbReference>
<dbReference type="PROSITE" id="PS50977">
    <property type="entry name" value="HTH_TETR_2"/>
    <property type="match status" value="1"/>
</dbReference>
<dbReference type="SUPFAM" id="SSF46689">
    <property type="entry name" value="Homeodomain-like"/>
    <property type="match status" value="1"/>
</dbReference>
<dbReference type="InterPro" id="IPR009057">
    <property type="entry name" value="Homeodomain-like_sf"/>
</dbReference>
<keyword evidence="1 2" id="KW-0238">DNA-binding</keyword>
<organism evidence="4 5">
    <name type="scientific">Clostridium ganghwense</name>
    <dbReference type="NCBI Taxonomy" id="312089"/>
    <lineage>
        <taxon>Bacteria</taxon>
        <taxon>Bacillati</taxon>
        <taxon>Bacillota</taxon>
        <taxon>Clostridia</taxon>
        <taxon>Eubacteriales</taxon>
        <taxon>Clostridiaceae</taxon>
        <taxon>Clostridium</taxon>
    </lineage>
</organism>
<evidence type="ECO:0000256" key="1">
    <source>
        <dbReference type="ARBA" id="ARBA00023125"/>
    </source>
</evidence>
<dbReference type="InterPro" id="IPR050624">
    <property type="entry name" value="HTH-type_Tx_Regulator"/>
</dbReference>
<dbReference type="RefSeq" id="WP_268050516.1">
    <property type="nucleotide sequence ID" value="NZ_JAPQES010000005.1"/>
</dbReference>
<feature type="DNA-binding region" description="H-T-H motif" evidence="2">
    <location>
        <begin position="29"/>
        <end position="48"/>
    </location>
</feature>
<evidence type="ECO:0000256" key="2">
    <source>
        <dbReference type="PROSITE-ProRule" id="PRU00335"/>
    </source>
</evidence>
<evidence type="ECO:0000259" key="3">
    <source>
        <dbReference type="PROSITE" id="PS50977"/>
    </source>
</evidence>
<proteinExistence type="predicted"/>
<sequence length="189" mass="22155">MPKIIKGIEEKIFNAGMNLFGEKGYSNVDMKMIAKEADIAVGTLYNYYSNKKQLYIKVFEVSWKYTFSKLDTIIESSIPLEEKIEGVVITLYEEIERKKGIGQELTKENVFDKNKGDGMSWIKNELIRKMEFLIMKLKIKYGIKLEEGMEGRFVETMLILINEMSKEHPDEKEKNIKYINQILQLIYVK</sequence>
<dbReference type="Gene3D" id="1.10.357.10">
    <property type="entry name" value="Tetracycline Repressor, domain 2"/>
    <property type="match status" value="1"/>
</dbReference>
<reference evidence="4" key="1">
    <citation type="submission" date="2022-12" db="EMBL/GenBank/DDBJ databases">
        <authorList>
            <person name="Wang J."/>
        </authorList>
    </citation>
    <scope>NUCLEOTIDE SEQUENCE</scope>
    <source>
        <strain evidence="4">HY-42-06</strain>
    </source>
</reference>